<dbReference type="Proteomes" id="UP000807825">
    <property type="component" value="Unassembled WGS sequence"/>
</dbReference>
<dbReference type="InterPro" id="IPR002110">
    <property type="entry name" value="Ankyrin_rpt"/>
</dbReference>
<evidence type="ECO:0000256" key="4">
    <source>
        <dbReference type="SAM" id="SignalP"/>
    </source>
</evidence>
<evidence type="ECO:0000256" key="2">
    <source>
        <dbReference type="ARBA" id="ARBA00023043"/>
    </source>
</evidence>
<sequence>MNVNIVMVVVMLASTAIMPGLAASQGGAVTETQNVYLDDQGLVAAAAAGNMKQLRQLLRTPGAVNARNPQGRTPLMAAVINRHPEAVQFLVEMGADVNSVDLDGYSALALVSTLGDDTGRMQRVLKSRGGLVCVSWDILSSPRKSREDLEQFKNALAEKTAQQSAR</sequence>
<dbReference type="PANTHER" id="PTHR24171">
    <property type="entry name" value="ANKYRIN REPEAT DOMAIN-CONTAINING PROTEIN 39-RELATED"/>
    <property type="match status" value="1"/>
</dbReference>
<accession>A0A9D6V264</accession>
<feature type="signal peptide" evidence="4">
    <location>
        <begin position="1"/>
        <end position="22"/>
    </location>
</feature>
<feature type="chain" id="PRO_5039724459" evidence="4">
    <location>
        <begin position="23"/>
        <end position="166"/>
    </location>
</feature>
<evidence type="ECO:0000256" key="1">
    <source>
        <dbReference type="ARBA" id="ARBA00022737"/>
    </source>
</evidence>
<dbReference type="Gene3D" id="1.25.40.20">
    <property type="entry name" value="Ankyrin repeat-containing domain"/>
    <property type="match status" value="1"/>
</dbReference>
<keyword evidence="2 3" id="KW-0040">ANK repeat</keyword>
<gene>
    <name evidence="5" type="ORF">HY912_11295</name>
</gene>
<feature type="repeat" description="ANK" evidence="3">
    <location>
        <begin position="70"/>
        <end position="102"/>
    </location>
</feature>
<dbReference type="AlphaFoldDB" id="A0A9D6V264"/>
<dbReference type="InterPro" id="IPR036770">
    <property type="entry name" value="Ankyrin_rpt-contain_sf"/>
</dbReference>
<evidence type="ECO:0000256" key="3">
    <source>
        <dbReference type="PROSITE-ProRule" id="PRU00023"/>
    </source>
</evidence>
<dbReference type="EMBL" id="JACRDE010000303">
    <property type="protein sequence ID" value="MBI5250067.1"/>
    <property type="molecule type" value="Genomic_DNA"/>
</dbReference>
<evidence type="ECO:0000313" key="5">
    <source>
        <dbReference type="EMBL" id="MBI5250067.1"/>
    </source>
</evidence>
<name>A0A9D6V264_9BACT</name>
<dbReference type="SMART" id="SM00248">
    <property type="entry name" value="ANK"/>
    <property type="match status" value="2"/>
</dbReference>
<dbReference type="PROSITE" id="PS50297">
    <property type="entry name" value="ANK_REP_REGION"/>
    <property type="match status" value="1"/>
</dbReference>
<dbReference type="PROSITE" id="PS50088">
    <property type="entry name" value="ANK_REPEAT"/>
    <property type="match status" value="1"/>
</dbReference>
<dbReference type="Pfam" id="PF12796">
    <property type="entry name" value="Ank_2"/>
    <property type="match status" value="1"/>
</dbReference>
<evidence type="ECO:0000313" key="6">
    <source>
        <dbReference type="Proteomes" id="UP000807825"/>
    </source>
</evidence>
<comment type="caution">
    <text evidence="5">The sequence shown here is derived from an EMBL/GenBank/DDBJ whole genome shotgun (WGS) entry which is preliminary data.</text>
</comment>
<proteinExistence type="predicted"/>
<keyword evidence="1" id="KW-0677">Repeat</keyword>
<keyword evidence="4" id="KW-0732">Signal</keyword>
<dbReference type="SUPFAM" id="SSF48403">
    <property type="entry name" value="Ankyrin repeat"/>
    <property type="match status" value="1"/>
</dbReference>
<organism evidence="5 6">
    <name type="scientific">Desulfomonile tiedjei</name>
    <dbReference type="NCBI Taxonomy" id="2358"/>
    <lineage>
        <taxon>Bacteria</taxon>
        <taxon>Pseudomonadati</taxon>
        <taxon>Thermodesulfobacteriota</taxon>
        <taxon>Desulfomonilia</taxon>
        <taxon>Desulfomonilales</taxon>
        <taxon>Desulfomonilaceae</taxon>
        <taxon>Desulfomonile</taxon>
    </lineage>
</organism>
<protein>
    <submittedName>
        <fullName evidence="5">Ankyrin repeat domain-containing protein</fullName>
    </submittedName>
</protein>
<reference evidence="5" key="1">
    <citation type="submission" date="2020-07" db="EMBL/GenBank/DDBJ databases">
        <title>Huge and variable diversity of episymbiotic CPR bacteria and DPANN archaea in groundwater ecosystems.</title>
        <authorList>
            <person name="He C.Y."/>
            <person name="Keren R."/>
            <person name="Whittaker M."/>
            <person name="Farag I.F."/>
            <person name="Doudna J."/>
            <person name="Cate J.H.D."/>
            <person name="Banfield J.F."/>
        </authorList>
    </citation>
    <scope>NUCLEOTIDE SEQUENCE</scope>
    <source>
        <strain evidence="5">NC_groundwater_1664_Pr3_B-0.1um_52_9</strain>
    </source>
</reference>